<protein>
    <submittedName>
        <fullName evidence="3">Uncharacterized protein</fullName>
    </submittedName>
</protein>
<name>A0ABX5XVV2_9BACT</name>
<reference evidence="3 4" key="1">
    <citation type="submission" date="2019-02" db="EMBL/GenBank/DDBJ databases">
        <title>Deep-cultivation of Planctomycetes and their phenomic and genomic characterization uncovers novel biology.</title>
        <authorList>
            <person name="Wiegand S."/>
            <person name="Jogler M."/>
            <person name="Boedeker C."/>
            <person name="Pinto D."/>
            <person name="Vollmers J."/>
            <person name="Rivas-Marin E."/>
            <person name="Kohn T."/>
            <person name="Peeters S.H."/>
            <person name="Heuer A."/>
            <person name="Rast P."/>
            <person name="Oberbeckmann S."/>
            <person name="Bunk B."/>
            <person name="Jeske O."/>
            <person name="Meyerdierks A."/>
            <person name="Storesund J.E."/>
            <person name="Kallscheuer N."/>
            <person name="Luecker S."/>
            <person name="Lage O.M."/>
            <person name="Pohl T."/>
            <person name="Merkel B.J."/>
            <person name="Hornburger P."/>
            <person name="Mueller R.-W."/>
            <person name="Bruemmer F."/>
            <person name="Labrenz M."/>
            <person name="Spormann A.M."/>
            <person name="Op den Camp H."/>
            <person name="Overmann J."/>
            <person name="Amann R."/>
            <person name="Jetten M.S.M."/>
            <person name="Mascher T."/>
            <person name="Medema M.H."/>
            <person name="Devos D.P."/>
            <person name="Kaster A.-K."/>
            <person name="Ovreas L."/>
            <person name="Rohde M."/>
            <person name="Galperin M.Y."/>
            <person name="Jogler C."/>
        </authorList>
    </citation>
    <scope>NUCLEOTIDE SEQUENCE [LARGE SCALE GENOMIC DNA]</scope>
    <source>
        <strain evidence="3 4">TBK1r</strain>
    </source>
</reference>
<evidence type="ECO:0000256" key="1">
    <source>
        <dbReference type="SAM" id="MobiDB-lite"/>
    </source>
</evidence>
<organism evidence="3 4">
    <name type="scientific">Stieleria magnilauensis</name>
    <dbReference type="NCBI Taxonomy" id="2527963"/>
    <lineage>
        <taxon>Bacteria</taxon>
        <taxon>Pseudomonadati</taxon>
        <taxon>Planctomycetota</taxon>
        <taxon>Planctomycetia</taxon>
        <taxon>Pirellulales</taxon>
        <taxon>Pirellulaceae</taxon>
        <taxon>Stieleria</taxon>
    </lineage>
</organism>
<sequence length="170" mass="19072">MLKCFINWADPAVRFVALLVLALGVAVILERQIEAEPGESTSPNAIPPRMLEGLFDKKLPVGGMAGYSGKIYKSENAGDFFTYSSVVLNKDCAVVFVYRSAQSRPMEKLTEAKNLHELYRHSVLRQRDMHSDWQMRRAGSYRLPLRKESRVSGTESQSTNESNGPGFLDE</sequence>
<keyword evidence="4" id="KW-1185">Reference proteome</keyword>
<feature type="compositionally biased region" description="Polar residues" evidence="1">
    <location>
        <begin position="151"/>
        <end position="163"/>
    </location>
</feature>
<gene>
    <name evidence="3" type="ORF">TBK1r_51770</name>
</gene>
<accession>A0ABX5XVV2</accession>
<feature type="transmembrane region" description="Helical" evidence="2">
    <location>
        <begin position="12"/>
        <end position="29"/>
    </location>
</feature>
<evidence type="ECO:0000256" key="2">
    <source>
        <dbReference type="SAM" id="Phobius"/>
    </source>
</evidence>
<dbReference type="EMBL" id="CP036432">
    <property type="protein sequence ID" value="QDV86159.1"/>
    <property type="molecule type" value="Genomic_DNA"/>
</dbReference>
<dbReference type="Proteomes" id="UP000318081">
    <property type="component" value="Chromosome"/>
</dbReference>
<proteinExistence type="predicted"/>
<feature type="region of interest" description="Disordered" evidence="1">
    <location>
        <begin position="144"/>
        <end position="170"/>
    </location>
</feature>
<keyword evidence="2" id="KW-0472">Membrane</keyword>
<evidence type="ECO:0000313" key="4">
    <source>
        <dbReference type="Proteomes" id="UP000318081"/>
    </source>
</evidence>
<evidence type="ECO:0000313" key="3">
    <source>
        <dbReference type="EMBL" id="QDV86159.1"/>
    </source>
</evidence>
<keyword evidence="2" id="KW-1133">Transmembrane helix</keyword>
<keyword evidence="2" id="KW-0812">Transmembrane</keyword>